<sequence>MDIALVEDGDMSTCFEIVSKSFGHDAPFVDIYFPNHDTARGQLQGSKRLLAWKHASQDSVFLKAVTSVDGDMASKDHIVGLAVWTHMKTIPPQELEDVENVEEIWPDMKDRRFMAALWEDYVKPRSQAVRDSVGNGVYGE</sequence>
<protein>
    <submittedName>
        <fullName evidence="1">Uncharacterized protein</fullName>
    </submittedName>
</protein>
<proteinExistence type="predicted"/>
<dbReference type="EMBL" id="JAWHQM010000057">
    <property type="protein sequence ID" value="KAK5635770.1"/>
    <property type="molecule type" value="Genomic_DNA"/>
</dbReference>
<dbReference type="AlphaFoldDB" id="A0AAN7UMY3"/>
<dbReference type="Gene3D" id="3.40.630.30">
    <property type="match status" value="1"/>
</dbReference>
<comment type="caution">
    <text evidence="1">The sequence shown here is derived from an EMBL/GenBank/DDBJ whole genome shotgun (WGS) entry which is preliminary data.</text>
</comment>
<evidence type="ECO:0000313" key="1">
    <source>
        <dbReference type="EMBL" id="KAK5635770.1"/>
    </source>
</evidence>
<evidence type="ECO:0000313" key="2">
    <source>
        <dbReference type="Proteomes" id="UP001305414"/>
    </source>
</evidence>
<organism evidence="1 2">
    <name type="scientific">Xylaria bambusicola</name>
    <dbReference type="NCBI Taxonomy" id="326684"/>
    <lineage>
        <taxon>Eukaryota</taxon>
        <taxon>Fungi</taxon>
        <taxon>Dikarya</taxon>
        <taxon>Ascomycota</taxon>
        <taxon>Pezizomycotina</taxon>
        <taxon>Sordariomycetes</taxon>
        <taxon>Xylariomycetidae</taxon>
        <taxon>Xylariales</taxon>
        <taxon>Xylariaceae</taxon>
        <taxon>Xylaria</taxon>
    </lineage>
</organism>
<keyword evidence="2" id="KW-1185">Reference proteome</keyword>
<reference evidence="1 2" key="1">
    <citation type="submission" date="2023-10" db="EMBL/GenBank/DDBJ databases">
        <title>Draft genome sequence of Xylaria bambusicola isolate GMP-LS, the root and basal stem rot pathogen of sugarcane in Indonesia.</title>
        <authorList>
            <person name="Selvaraj P."/>
            <person name="Muralishankar V."/>
            <person name="Muruganantham S."/>
            <person name="Sp S."/>
            <person name="Haryani S."/>
            <person name="Lau K.J.X."/>
            <person name="Naqvi N.I."/>
        </authorList>
    </citation>
    <scope>NUCLEOTIDE SEQUENCE [LARGE SCALE GENOMIC DNA]</scope>
    <source>
        <strain evidence="1">GMP-LS</strain>
    </source>
</reference>
<name>A0AAN7UMY3_9PEZI</name>
<dbReference type="Proteomes" id="UP001305414">
    <property type="component" value="Unassembled WGS sequence"/>
</dbReference>
<accession>A0AAN7UMY3</accession>
<gene>
    <name evidence="1" type="ORF">RRF57_011482</name>
</gene>